<keyword evidence="1" id="KW-0472">Membrane</keyword>
<dbReference type="Pfam" id="PF20152">
    <property type="entry name" value="DUF6534"/>
    <property type="match status" value="1"/>
</dbReference>
<organism evidence="3 4">
    <name type="scientific">Collybia nuda</name>
    <dbReference type="NCBI Taxonomy" id="64659"/>
    <lineage>
        <taxon>Eukaryota</taxon>
        <taxon>Fungi</taxon>
        <taxon>Dikarya</taxon>
        <taxon>Basidiomycota</taxon>
        <taxon>Agaricomycotina</taxon>
        <taxon>Agaricomycetes</taxon>
        <taxon>Agaricomycetidae</taxon>
        <taxon>Agaricales</taxon>
        <taxon>Tricholomatineae</taxon>
        <taxon>Clitocybaceae</taxon>
        <taxon>Collybia</taxon>
    </lineage>
</organism>
<keyword evidence="4" id="KW-1185">Reference proteome</keyword>
<evidence type="ECO:0000259" key="2">
    <source>
        <dbReference type="Pfam" id="PF20152"/>
    </source>
</evidence>
<feature type="transmembrane region" description="Helical" evidence="1">
    <location>
        <begin position="16"/>
        <end position="39"/>
    </location>
</feature>
<accession>A0A9P6CDN8</accession>
<dbReference type="InterPro" id="IPR045339">
    <property type="entry name" value="DUF6534"/>
</dbReference>
<evidence type="ECO:0000313" key="4">
    <source>
        <dbReference type="Proteomes" id="UP000807353"/>
    </source>
</evidence>
<proteinExistence type="predicted"/>
<gene>
    <name evidence="3" type="ORF">BDZ94DRAFT_257238</name>
</gene>
<dbReference type="PANTHER" id="PTHR40465:SF1">
    <property type="entry name" value="DUF6534 DOMAIN-CONTAINING PROTEIN"/>
    <property type="match status" value="1"/>
</dbReference>
<keyword evidence="1" id="KW-0812">Transmembrane</keyword>
<feature type="transmembrane region" description="Helical" evidence="1">
    <location>
        <begin position="118"/>
        <end position="141"/>
    </location>
</feature>
<feature type="domain" description="DUF6534" evidence="2">
    <location>
        <begin position="173"/>
        <end position="269"/>
    </location>
</feature>
<dbReference type="OrthoDB" id="2929525at2759"/>
<protein>
    <recommendedName>
        <fullName evidence="2">DUF6534 domain-containing protein</fullName>
    </recommendedName>
</protein>
<dbReference type="AlphaFoldDB" id="A0A9P6CDN8"/>
<reference evidence="3" key="1">
    <citation type="submission" date="2020-11" db="EMBL/GenBank/DDBJ databases">
        <authorList>
            <consortium name="DOE Joint Genome Institute"/>
            <person name="Ahrendt S."/>
            <person name="Riley R."/>
            <person name="Andreopoulos W."/>
            <person name="Labutti K."/>
            <person name="Pangilinan J."/>
            <person name="Ruiz-Duenas F.J."/>
            <person name="Barrasa J.M."/>
            <person name="Sanchez-Garcia M."/>
            <person name="Camarero S."/>
            <person name="Miyauchi S."/>
            <person name="Serrano A."/>
            <person name="Linde D."/>
            <person name="Babiker R."/>
            <person name="Drula E."/>
            <person name="Ayuso-Fernandez I."/>
            <person name="Pacheco R."/>
            <person name="Padilla G."/>
            <person name="Ferreira P."/>
            <person name="Barriuso J."/>
            <person name="Kellner H."/>
            <person name="Castanera R."/>
            <person name="Alfaro M."/>
            <person name="Ramirez L."/>
            <person name="Pisabarro A.G."/>
            <person name="Kuo A."/>
            <person name="Tritt A."/>
            <person name="Lipzen A."/>
            <person name="He G."/>
            <person name="Yan M."/>
            <person name="Ng V."/>
            <person name="Cullen D."/>
            <person name="Martin F."/>
            <person name="Rosso M.-N."/>
            <person name="Henrissat B."/>
            <person name="Hibbett D."/>
            <person name="Martinez A.T."/>
            <person name="Grigoriev I.V."/>
        </authorList>
    </citation>
    <scope>NUCLEOTIDE SEQUENCE</scope>
    <source>
        <strain evidence="3">CBS 247.69</strain>
    </source>
</reference>
<evidence type="ECO:0000256" key="1">
    <source>
        <dbReference type="SAM" id="Phobius"/>
    </source>
</evidence>
<comment type="caution">
    <text evidence="3">The sequence shown here is derived from an EMBL/GenBank/DDBJ whole genome shotgun (WGS) entry which is preliminary data.</text>
</comment>
<feature type="transmembrane region" description="Helical" evidence="1">
    <location>
        <begin position="91"/>
        <end position="111"/>
    </location>
</feature>
<evidence type="ECO:0000313" key="3">
    <source>
        <dbReference type="EMBL" id="KAF9457208.1"/>
    </source>
</evidence>
<feature type="transmembrane region" description="Helical" evidence="1">
    <location>
        <begin position="214"/>
        <end position="238"/>
    </location>
</feature>
<feature type="transmembrane region" description="Helical" evidence="1">
    <location>
        <begin position="51"/>
        <end position="71"/>
    </location>
</feature>
<feature type="transmembrane region" description="Helical" evidence="1">
    <location>
        <begin position="161"/>
        <end position="187"/>
    </location>
</feature>
<dbReference type="PANTHER" id="PTHR40465">
    <property type="entry name" value="CHROMOSOME 1, WHOLE GENOME SHOTGUN SEQUENCE"/>
    <property type="match status" value="1"/>
</dbReference>
<feature type="transmembrane region" description="Helical" evidence="1">
    <location>
        <begin position="244"/>
        <end position="266"/>
    </location>
</feature>
<name>A0A9P6CDN8_9AGAR</name>
<dbReference type="EMBL" id="MU150382">
    <property type="protein sequence ID" value="KAF9457208.1"/>
    <property type="molecule type" value="Genomic_DNA"/>
</dbReference>
<sequence length="353" mass="39166">MEKSAFNPVADENLGAMMIGLALSLVLFGVIIIQSYTYYQRFGHDRAFIKVLVIAVLSLEIMHSLTITFTIYRNTVTFSGLPTSGPNSYPLTTSVIFEVLITAIVQGFFAFRIYHLSGTLYISLICWTLSLLRLGGGLALAAEGYFDVSRVPNTVLLTTTYAWLITMSLIVGAFVDVLIAASLCYYLKRMVTPESLKPCVGNPEYETSQIVDGLINWIVQTGLITSVASIVVVIAFHVRRYAEIWFAIYMVTAKLYSNSFFVSLNLRRHREDVLSMASSLRFQTMPPMDISVSMVRGASFRLAYDDTDSIDSSPTPPKVSLNLGSDCHLSGIDLEARQNPSPPRIAVLSRVRY</sequence>
<dbReference type="Proteomes" id="UP000807353">
    <property type="component" value="Unassembled WGS sequence"/>
</dbReference>
<keyword evidence="1" id="KW-1133">Transmembrane helix</keyword>